<comment type="caution">
    <text evidence="7">The sequence shown here is derived from an EMBL/GenBank/DDBJ whole genome shotgun (WGS) entry which is preliminary data.</text>
</comment>
<keyword evidence="8" id="KW-1185">Reference proteome</keyword>
<gene>
    <name evidence="7" type="ORF">HK103_003746</name>
</gene>
<dbReference type="EC" id="5.1.3.15" evidence="3 5"/>
<dbReference type="SUPFAM" id="SSF74650">
    <property type="entry name" value="Galactose mutarotase-like"/>
    <property type="match status" value="1"/>
</dbReference>
<evidence type="ECO:0000256" key="5">
    <source>
        <dbReference type="PIRNR" id="PIRNR016020"/>
    </source>
</evidence>
<comment type="similarity">
    <text evidence="2 5">Belongs to the glucose-6-phosphate 1-epimerase family.</text>
</comment>
<dbReference type="Proteomes" id="UP001210925">
    <property type="component" value="Unassembled WGS sequence"/>
</dbReference>
<dbReference type="PANTHER" id="PTHR11122">
    <property type="entry name" value="APOSPORY-ASSOCIATED PROTEIN C-RELATED"/>
    <property type="match status" value="1"/>
</dbReference>
<organism evidence="7 8">
    <name type="scientific">Boothiomyces macroporosus</name>
    <dbReference type="NCBI Taxonomy" id="261099"/>
    <lineage>
        <taxon>Eukaryota</taxon>
        <taxon>Fungi</taxon>
        <taxon>Fungi incertae sedis</taxon>
        <taxon>Chytridiomycota</taxon>
        <taxon>Chytridiomycota incertae sedis</taxon>
        <taxon>Chytridiomycetes</taxon>
        <taxon>Rhizophydiales</taxon>
        <taxon>Terramycetaceae</taxon>
        <taxon>Boothiomyces</taxon>
    </lineage>
</organism>
<name>A0AAD5Y8V9_9FUNG</name>
<protein>
    <recommendedName>
        <fullName evidence="3 5">Glucose-6-phosphate 1-epimerase</fullName>
        <ecNumber evidence="3 5">5.1.3.15</ecNumber>
    </recommendedName>
</protein>
<dbReference type="GO" id="GO:0005975">
    <property type="term" value="P:carbohydrate metabolic process"/>
    <property type="evidence" value="ECO:0007669"/>
    <property type="project" value="InterPro"/>
</dbReference>
<evidence type="ECO:0000256" key="6">
    <source>
        <dbReference type="PIRSR" id="PIRSR016020-1"/>
    </source>
</evidence>
<dbReference type="CDD" id="cd09020">
    <property type="entry name" value="D-hex-6-P-epi_like"/>
    <property type="match status" value="1"/>
</dbReference>
<evidence type="ECO:0000256" key="3">
    <source>
        <dbReference type="ARBA" id="ARBA00012083"/>
    </source>
</evidence>
<feature type="active site" evidence="6">
    <location>
        <position position="136"/>
    </location>
</feature>
<accession>A0AAD5Y8V9</accession>
<dbReference type="InterPro" id="IPR008183">
    <property type="entry name" value="Aldose_1/G6P_1-epimerase"/>
</dbReference>
<dbReference type="InterPro" id="IPR025532">
    <property type="entry name" value="G6P_1-epimerase"/>
</dbReference>
<dbReference type="Pfam" id="PF01263">
    <property type="entry name" value="Aldose_epim"/>
    <property type="match status" value="1"/>
</dbReference>
<dbReference type="Gene3D" id="2.70.98.10">
    <property type="match status" value="1"/>
</dbReference>
<evidence type="ECO:0000313" key="8">
    <source>
        <dbReference type="Proteomes" id="UP001210925"/>
    </source>
</evidence>
<dbReference type="GO" id="GO:0047938">
    <property type="term" value="F:glucose-6-phosphate 1-epimerase activity"/>
    <property type="evidence" value="ECO:0007669"/>
    <property type="project" value="UniProtKB-UniRule"/>
</dbReference>
<evidence type="ECO:0000256" key="2">
    <source>
        <dbReference type="ARBA" id="ARBA00005866"/>
    </source>
</evidence>
<dbReference type="GO" id="GO:0030246">
    <property type="term" value="F:carbohydrate binding"/>
    <property type="evidence" value="ECO:0007669"/>
    <property type="project" value="UniProtKB-UniRule"/>
</dbReference>
<dbReference type="AlphaFoldDB" id="A0AAD5Y8V9"/>
<reference evidence="7" key="1">
    <citation type="submission" date="2020-05" db="EMBL/GenBank/DDBJ databases">
        <title>Phylogenomic resolution of chytrid fungi.</title>
        <authorList>
            <person name="Stajich J.E."/>
            <person name="Amses K."/>
            <person name="Simmons R."/>
            <person name="Seto K."/>
            <person name="Myers J."/>
            <person name="Bonds A."/>
            <person name="Quandt C.A."/>
            <person name="Barry K."/>
            <person name="Liu P."/>
            <person name="Grigoriev I."/>
            <person name="Longcore J.E."/>
            <person name="James T.Y."/>
        </authorList>
    </citation>
    <scope>NUCLEOTIDE SEQUENCE</scope>
    <source>
        <strain evidence="7">PLAUS21</strain>
    </source>
</reference>
<sequence>MPVEQSQNKVTLKHGKSTVQIYLLGATLTSWVFDGQERIFVSPLVFPQFGPKGPLPQHGFARVSKWDWLGVTTENASELTVSFGLKPDAVPESQRKIWSHDFKLLYTVTLIGNTLKTKLTVHNTSSGPFGFTSLLHTYIRVKDVTKAQVVGLTGYTLEDTINNNLISTESRHGVTVAGEVDRVYQNVTNNILTIENTHIGAGFIISKSNFKDVVVWNPWIENAKKMADFDDEEYLNMICVEVGNVASPIQLAPGGVWEGEQTLVAI</sequence>
<dbReference type="PIRSF" id="PIRSF016020">
    <property type="entry name" value="PHexose_mutarotase"/>
    <property type="match status" value="1"/>
</dbReference>
<feature type="active site" evidence="6">
    <location>
        <position position="241"/>
    </location>
</feature>
<comment type="catalytic activity">
    <reaction evidence="1">
        <text>alpha-D-glucose 6-phosphate = beta-D-glucose 6-phosphate</text>
        <dbReference type="Rhea" id="RHEA:16249"/>
        <dbReference type="ChEBI" id="CHEBI:58225"/>
        <dbReference type="ChEBI" id="CHEBI:58247"/>
        <dbReference type="EC" id="5.1.3.15"/>
    </reaction>
</comment>
<dbReference type="PANTHER" id="PTHR11122:SF13">
    <property type="entry name" value="GLUCOSE-6-PHOSPHATE 1-EPIMERASE"/>
    <property type="match status" value="1"/>
</dbReference>
<evidence type="ECO:0000256" key="4">
    <source>
        <dbReference type="ARBA" id="ARBA00023235"/>
    </source>
</evidence>
<dbReference type="GO" id="GO:0005737">
    <property type="term" value="C:cytoplasm"/>
    <property type="evidence" value="ECO:0007669"/>
    <property type="project" value="TreeGrafter"/>
</dbReference>
<keyword evidence="4 5" id="KW-0413">Isomerase</keyword>
<dbReference type="EMBL" id="JADGKB010000029">
    <property type="protein sequence ID" value="KAJ3258265.1"/>
    <property type="molecule type" value="Genomic_DNA"/>
</dbReference>
<proteinExistence type="inferred from homology"/>
<evidence type="ECO:0000256" key="1">
    <source>
        <dbReference type="ARBA" id="ARBA00001096"/>
    </source>
</evidence>
<comment type="function">
    <text evidence="5">Catalyzes the interconversion between the alpha and beta anomers from at least three hexose 6-phosphate sugars (Glc6P, Gal6P, and Man6P).</text>
</comment>
<evidence type="ECO:0000313" key="7">
    <source>
        <dbReference type="EMBL" id="KAJ3258265.1"/>
    </source>
</evidence>
<dbReference type="InterPro" id="IPR011013">
    <property type="entry name" value="Gal_mutarotase_sf_dom"/>
</dbReference>
<dbReference type="InterPro" id="IPR014718">
    <property type="entry name" value="GH-type_carb-bd"/>
</dbReference>